<evidence type="ECO:0000256" key="7">
    <source>
        <dbReference type="ARBA" id="ARBA00023014"/>
    </source>
</evidence>
<dbReference type="InterPro" id="IPR017900">
    <property type="entry name" value="4Fe4S_Fe_S_CS"/>
</dbReference>
<dbReference type="SUPFAM" id="SSF54862">
    <property type="entry name" value="4Fe-4S ferredoxins"/>
    <property type="match status" value="1"/>
</dbReference>
<evidence type="ECO:0000256" key="2">
    <source>
        <dbReference type="ARBA" id="ARBA00003532"/>
    </source>
</evidence>
<dbReference type="GO" id="GO:0046872">
    <property type="term" value="F:metal ion binding"/>
    <property type="evidence" value="ECO:0007669"/>
    <property type="project" value="UniProtKB-KW"/>
</dbReference>
<dbReference type="PANTHER" id="PTHR24960:SF79">
    <property type="entry name" value="PHOTOSYSTEM I IRON-SULFUR CENTER"/>
    <property type="match status" value="1"/>
</dbReference>
<dbReference type="InterPro" id="IPR017896">
    <property type="entry name" value="4Fe4S_Fe-S-bd"/>
</dbReference>
<dbReference type="Pfam" id="PF12838">
    <property type="entry name" value="Fer4_7"/>
    <property type="match status" value="1"/>
</dbReference>
<keyword evidence="10" id="KW-1185">Reference proteome</keyword>
<proteinExistence type="predicted"/>
<evidence type="ECO:0000256" key="4">
    <source>
        <dbReference type="ARBA" id="ARBA00022485"/>
    </source>
</evidence>
<protein>
    <recommendedName>
        <fullName evidence="3">Ferredoxin</fullName>
    </recommendedName>
</protein>
<dbReference type="Proteomes" id="UP000239430">
    <property type="component" value="Unassembled WGS sequence"/>
</dbReference>
<evidence type="ECO:0000256" key="6">
    <source>
        <dbReference type="ARBA" id="ARBA00023004"/>
    </source>
</evidence>
<feature type="domain" description="4Fe-4S ferredoxin-type" evidence="8">
    <location>
        <begin position="185"/>
        <end position="214"/>
    </location>
</feature>
<dbReference type="PROSITE" id="PS00198">
    <property type="entry name" value="4FE4S_FER_1"/>
    <property type="match status" value="1"/>
</dbReference>
<keyword evidence="5" id="KW-0479">Metal-binding</keyword>
<feature type="domain" description="4Fe-4S ferredoxin-type" evidence="8">
    <location>
        <begin position="215"/>
        <end position="243"/>
    </location>
</feature>
<comment type="function">
    <text evidence="2">Ferredoxins are iron-sulfur proteins that transfer electrons in a wide variety of metabolic reactions.</text>
</comment>
<dbReference type="RefSeq" id="WP_054937609.1">
    <property type="nucleotide sequence ID" value="NZ_PVXL01000055.1"/>
</dbReference>
<keyword evidence="6" id="KW-0408">Iron</keyword>
<dbReference type="GO" id="GO:0051539">
    <property type="term" value="F:4 iron, 4 sulfur cluster binding"/>
    <property type="evidence" value="ECO:0007669"/>
    <property type="project" value="UniProtKB-KW"/>
</dbReference>
<dbReference type="Pfam" id="PF04015">
    <property type="entry name" value="DUF362"/>
    <property type="match status" value="1"/>
</dbReference>
<evidence type="ECO:0000256" key="5">
    <source>
        <dbReference type="ARBA" id="ARBA00022723"/>
    </source>
</evidence>
<evidence type="ECO:0000313" key="9">
    <source>
        <dbReference type="EMBL" id="PRR71404.1"/>
    </source>
</evidence>
<dbReference type="Gene3D" id="3.30.70.20">
    <property type="match status" value="1"/>
</dbReference>
<evidence type="ECO:0000256" key="3">
    <source>
        <dbReference type="ARBA" id="ARBA00013529"/>
    </source>
</evidence>
<reference evidence="9 10" key="1">
    <citation type="submission" date="2018-03" db="EMBL/GenBank/DDBJ databases">
        <title>Genome sequence of Moorella stamsii DSM 26217.</title>
        <authorList>
            <person name="Poehlein A."/>
            <person name="Daniel R."/>
        </authorList>
    </citation>
    <scope>NUCLEOTIDE SEQUENCE [LARGE SCALE GENOMIC DNA]</scope>
    <source>
        <strain evidence="10">DSM 26217</strain>
    </source>
</reference>
<evidence type="ECO:0000256" key="1">
    <source>
        <dbReference type="ARBA" id="ARBA00001966"/>
    </source>
</evidence>
<name>A0A9X7J2I6_9FIRM</name>
<dbReference type="EMBL" id="PVXL01000055">
    <property type="protein sequence ID" value="PRR71404.1"/>
    <property type="molecule type" value="Genomic_DNA"/>
</dbReference>
<dbReference type="InterPro" id="IPR007160">
    <property type="entry name" value="DUF362"/>
</dbReference>
<accession>A0A9X7J2I6</accession>
<dbReference type="PROSITE" id="PS51379">
    <property type="entry name" value="4FE4S_FER_2"/>
    <property type="match status" value="2"/>
</dbReference>
<gene>
    <name evidence="9" type="ORF">MOST_24570</name>
</gene>
<sequence>MGGEVFFVNLEGTRGDSVLDKLKRLCNHAGLNKVIAEGDLVAIKLHFGELGNTRVLRPQFLKIIIQLVKERGGHPFLTDCNTLFYRGRFNAVCHLETANFNGYDQAAMGAPLIIADGLKGLDYRLARAREGLSEVKVGSAIYEADKLVVVTHFKGHDDVGFGGIIKNLGMGAIARPGKQAIHSHMKPVVETSLCNGCGKCVEVCKVKAIAIEEGKAFIEQGNCNNCGDCLVICPRKAIPVNWARDDKEMQRKLVESCAAVLANKKGRAFFVSFLVDITAFCDCRSWSPLPIIHDIGILAGTDPLAIEQASYDLVDMHIKAVYPEKALHDFTGVNGLYMLEYAETIGLGSREYQLIKL</sequence>
<dbReference type="InterPro" id="IPR050157">
    <property type="entry name" value="PSI_iron-sulfur_center"/>
</dbReference>
<organism evidence="9 10">
    <name type="scientific">Neomoorella stamsii</name>
    <dbReference type="NCBI Taxonomy" id="1266720"/>
    <lineage>
        <taxon>Bacteria</taxon>
        <taxon>Bacillati</taxon>
        <taxon>Bacillota</taxon>
        <taxon>Clostridia</taxon>
        <taxon>Neomoorellales</taxon>
        <taxon>Neomoorellaceae</taxon>
        <taxon>Neomoorella</taxon>
    </lineage>
</organism>
<keyword evidence="4" id="KW-0004">4Fe-4S</keyword>
<keyword evidence="7" id="KW-0411">Iron-sulfur</keyword>
<evidence type="ECO:0000313" key="10">
    <source>
        <dbReference type="Proteomes" id="UP000239430"/>
    </source>
</evidence>
<comment type="cofactor">
    <cofactor evidence="1">
        <name>[4Fe-4S] cluster</name>
        <dbReference type="ChEBI" id="CHEBI:49883"/>
    </cofactor>
</comment>
<dbReference type="PANTHER" id="PTHR24960">
    <property type="entry name" value="PHOTOSYSTEM I IRON-SULFUR CENTER-RELATED"/>
    <property type="match status" value="1"/>
</dbReference>
<comment type="caution">
    <text evidence="9">The sequence shown here is derived from an EMBL/GenBank/DDBJ whole genome shotgun (WGS) entry which is preliminary data.</text>
</comment>
<dbReference type="AlphaFoldDB" id="A0A9X7J2I6"/>
<evidence type="ECO:0000259" key="8">
    <source>
        <dbReference type="PROSITE" id="PS51379"/>
    </source>
</evidence>